<evidence type="ECO:0000313" key="2">
    <source>
        <dbReference type="EMBL" id="QCU89503.1"/>
    </source>
</evidence>
<proteinExistence type="predicted"/>
<name>A0A4V1HHM1_9GAMM</name>
<keyword evidence="1" id="KW-0732">Signal</keyword>
<dbReference type="InterPro" id="IPR011990">
    <property type="entry name" value="TPR-like_helical_dom_sf"/>
</dbReference>
<dbReference type="InterPro" id="IPR019734">
    <property type="entry name" value="TPR_rpt"/>
</dbReference>
<feature type="chain" id="PRO_5020851199" evidence="1">
    <location>
        <begin position="30"/>
        <end position="598"/>
    </location>
</feature>
<dbReference type="Gene3D" id="1.25.40.10">
    <property type="entry name" value="Tetratricopeptide repeat domain"/>
    <property type="match status" value="3"/>
</dbReference>
<keyword evidence="3" id="KW-1185">Reference proteome</keyword>
<dbReference type="EMBL" id="CP040602">
    <property type="protein sequence ID" value="QCU89503.1"/>
    <property type="molecule type" value="Genomic_DNA"/>
</dbReference>
<organism evidence="2 3">
    <name type="scientific">Thiomicrorhabdus sediminis</name>
    <dbReference type="NCBI Taxonomy" id="2580412"/>
    <lineage>
        <taxon>Bacteria</taxon>
        <taxon>Pseudomonadati</taxon>
        <taxon>Pseudomonadota</taxon>
        <taxon>Gammaproteobacteria</taxon>
        <taxon>Thiotrichales</taxon>
        <taxon>Piscirickettsiaceae</taxon>
        <taxon>Thiomicrorhabdus</taxon>
    </lineage>
</organism>
<dbReference type="RefSeq" id="WP_138563924.1">
    <property type="nucleotide sequence ID" value="NZ_CP040602.1"/>
</dbReference>
<accession>A0A4V1HHM1</accession>
<evidence type="ECO:0000256" key="1">
    <source>
        <dbReference type="SAM" id="SignalP"/>
    </source>
</evidence>
<feature type="signal peptide" evidence="1">
    <location>
        <begin position="1"/>
        <end position="29"/>
    </location>
</feature>
<dbReference type="Proteomes" id="UP000304864">
    <property type="component" value="Chromosome"/>
</dbReference>
<protein>
    <submittedName>
        <fullName evidence="2">Uncharacterized protein</fullName>
    </submittedName>
</protein>
<dbReference type="PANTHER" id="PTHR12558">
    <property type="entry name" value="CELL DIVISION CYCLE 16,23,27"/>
    <property type="match status" value="1"/>
</dbReference>
<reference evidence="2 3" key="1">
    <citation type="submission" date="2019-05" db="EMBL/GenBank/DDBJ databases">
        <title>Thiomicrorhabdus sediminis sp. nov, a novel sulfur-oxidizing bacterium isolated from coastal sediment.</title>
        <authorList>
            <person name="Liu X."/>
        </authorList>
    </citation>
    <scope>NUCLEOTIDE SEQUENCE [LARGE SCALE GENOMIC DNA]</scope>
    <source>
        <strain evidence="2 3">G1</strain>
    </source>
</reference>
<dbReference type="SUPFAM" id="SSF48452">
    <property type="entry name" value="TPR-like"/>
    <property type="match status" value="3"/>
</dbReference>
<dbReference type="KEGG" id="thig:FE785_02045"/>
<dbReference type="OrthoDB" id="7637125at2"/>
<evidence type="ECO:0000313" key="3">
    <source>
        <dbReference type="Proteomes" id="UP000304864"/>
    </source>
</evidence>
<sequence length="598" mass="68197">MNTARFRGVPFAVLTVLLGVSLNGCVSTADKVQNQTVEPAVSFKYPAYGAEFHERAAAQQSALDATTMFEILAAEMLVQKQQYQQAYELIYPLAKAKSDAGLAKRAFEVSMATYDENSIKQAAQLWKTVAPEEPKAWRAAFQMSLRDGLIEQALQEWHEYHKLSENRLQESLMIAANKVSGSVPEAAGLAFFQRLVAQYPKQWAAHFSLAMVASTYQQVGVGLQALDKAQQLMPEAERQESESIVYNLMSKFYLLSDDPQTGIKKLTAYLKDNPANLLIQERLARLQVRAGLYDEAKKRYQSIIEIEPQAWTSRLSLALIELEQDDYIAAEQNLLFLLHNQAYKAVAYYYLGILYQQKKDYLQAKQSFSQVDAAGYYIDAQLHLAEIAFAEDRAEDAYTILNAIELDSDDDKVKILRAKAIFKKAQGHNFEALEFYEQALAITPDNIDMLKAKSLLLYNTQQFEQYETTLLQIIELDNRDSDVLNALGYYYVENRIHLPKAKQLLESALAIAPQSFYILDSLGWYYYQVTDYGNAILYLKKAFQLAKDDEVFLHLVHAYWYSGQVNQAKSLWKKYHQQFSENQRVQNIINELETTGKP</sequence>
<dbReference type="SMART" id="SM00028">
    <property type="entry name" value="TPR"/>
    <property type="match status" value="5"/>
</dbReference>
<dbReference type="PANTHER" id="PTHR12558:SF13">
    <property type="entry name" value="CELL DIVISION CYCLE PROTEIN 27 HOMOLOG"/>
    <property type="match status" value="1"/>
</dbReference>
<dbReference type="Pfam" id="PF14559">
    <property type="entry name" value="TPR_19"/>
    <property type="match status" value="1"/>
</dbReference>
<dbReference type="AlphaFoldDB" id="A0A4V1HHM1"/>
<gene>
    <name evidence="2" type="ORF">FE785_02045</name>
</gene>